<reference evidence="2" key="1">
    <citation type="submission" date="2016-10" db="EMBL/GenBank/DDBJ databases">
        <title>CRISPR-Cas defence system in Roseofilum reptotaenium: evidence of a bacteriophage-cyanobacterium arms race in the coral black band disease.</title>
        <authorList>
            <person name="Buerger P."/>
            <person name="Wood-Charlson E.M."/>
            <person name="Weynberg K.D."/>
            <person name="Willis B."/>
            <person name="Van Oppen M.J."/>
        </authorList>
    </citation>
    <scope>NUCLEOTIDE SEQUENCE [LARGE SCALE GENOMIC DNA]</scope>
    <source>
        <strain evidence="2">AO1-A</strain>
    </source>
</reference>
<keyword evidence="3" id="KW-1185">Reference proteome</keyword>
<evidence type="ECO:0000256" key="1">
    <source>
        <dbReference type="SAM" id="Phobius"/>
    </source>
</evidence>
<protein>
    <recommendedName>
        <fullName evidence="4">Phage holin family protein</fullName>
    </recommendedName>
</protein>
<accession>A0A1L9QY81</accession>
<dbReference type="EMBL" id="MLAW01000001">
    <property type="protein sequence ID" value="OJJ27572.1"/>
    <property type="molecule type" value="Genomic_DNA"/>
</dbReference>
<dbReference type="InterPro" id="IPR009937">
    <property type="entry name" value="Phage_holin_3_6"/>
</dbReference>
<dbReference type="Pfam" id="PF07332">
    <property type="entry name" value="Phage_holin_3_6"/>
    <property type="match status" value="1"/>
</dbReference>
<evidence type="ECO:0000313" key="3">
    <source>
        <dbReference type="Proteomes" id="UP000183940"/>
    </source>
</evidence>
<dbReference type="STRING" id="1925591.BI308_00985"/>
<evidence type="ECO:0008006" key="4">
    <source>
        <dbReference type="Google" id="ProtNLM"/>
    </source>
</evidence>
<name>A0A1L9QY81_9CYAN</name>
<sequence length="134" mass="14942">MAVHELLDGLHVYLTRGVRLLRVLVDMHQDLAVREATQEQQRLIQGLLILLVGTGLLMTGIALLQVTVVVTLQHLGLGWLGAIALTALVDLLFGLILMQWGSQRLQGPYMRETRDRLLKTTQTLLQDDPDAGHF</sequence>
<dbReference type="Proteomes" id="UP000183940">
    <property type="component" value="Unassembled WGS sequence"/>
</dbReference>
<comment type="caution">
    <text evidence="2">The sequence shown here is derived from an EMBL/GenBank/DDBJ whole genome shotgun (WGS) entry which is preliminary data.</text>
</comment>
<keyword evidence="1" id="KW-1133">Transmembrane helix</keyword>
<proteinExistence type="predicted"/>
<feature type="transmembrane region" description="Helical" evidence="1">
    <location>
        <begin position="47"/>
        <end position="72"/>
    </location>
</feature>
<dbReference type="AlphaFoldDB" id="A0A1L9QY81"/>
<organism evidence="2 3">
    <name type="scientific">Roseofilum reptotaenium AO1-A</name>
    <dbReference type="NCBI Taxonomy" id="1925591"/>
    <lineage>
        <taxon>Bacteria</taxon>
        <taxon>Bacillati</taxon>
        <taxon>Cyanobacteriota</taxon>
        <taxon>Cyanophyceae</taxon>
        <taxon>Desertifilales</taxon>
        <taxon>Desertifilaceae</taxon>
        <taxon>Roseofilum</taxon>
    </lineage>
</organism>
<evidence type="ECO:0000313" key="2">
    <source>
        <dbReference type="EMBL" id="OJJ27572.1"/>
    </source>
</evidence>
<keyword evidence="1" id="KW-0472">Membrane</keyword>
<gene>
    <name evidence="2" type="ORF">BI308_00985</name>
</gene>
<feature type="transmembrane region" description="Helical" evidence="1">
    <location>
        <begin position="78"/>
        <end position="101"/>
    </location>
</feature>
<keyword evidence="1" id="KW-0812">Transmembrane</keyword>